<evidence type="ECO:0000256" key="2">
    <source>
        <dbReference type="ARBA" id="ARBA00022741"/>
    </source>
</evidence>
<reference evidence="7 8" key="1">
    <citation type="submission" date="2019-12" db="EMBL/GenBank/DDBJ databases">
        <title>Sporaefaciens musculi gen. nov., sp. nov., a novel bacterium isolated from the caecum of an obese mouse.</title>
        <authorList>
            <person name="Rasmussen T.S."/>
            <person name="Streidl T."/>
            <person name="Hitch T.C.A."/>
            <person name="Wortmann E."/>
            <person name="Deptula P."/>
            <person name="Hansen M."/>
            <person name="Nielsen D.S."/>
            <person name="Clavel T."/>
            <person name="Vogensen F.K."/>
        </authorList>
    </citation>
    <scope>NUCLEOTIDE SEQUENCE [LARGE SCALE GENOMIC DNA]</scope>
    <source>
        <strain evidence="7 8">WCA-9-b2</strain>
    </source>
</reference>
<dbReference type="SMART" id="SM00983">
    <property type="entry name" value="TPK_B1_binding"/>
    <property type="match status" value="1"/>
</dbReference>
<accession>A0A7X3SKI7</accession>
<dbReference type="InterPro" id="IPR006282">
    <property type="entry name" value="Thi_PPkinase"/>
</dbReference>
<evidence type="ECO:0000256" key="5">
    <source>
        <dbReference type="NCBIfam" id="TIGR01378"/>
    </source>
</evidence>
<dbReference type="SUPFAM" id="SSF63862">
    <property type="entry name" value="Thiamin pyrophosphokinase, substrate-binding domain"/>
    <property type="match status" value="1"/>
</dbReference>
<dbReference type="RefSeq" id="WP_159752965.1">
    <property type="nucleotide sequence ID" value="NZ_CASSPE010000015.1"/>
</dbReference>
<gene>
    <name evidence="7" type="ORF">GN277_20055</name>
</gene>
<dbReference type="GO" id="GO:0004788">
    <property type="term" value="F:thiamine diphosphokinase activity"/>
    <property type="evidence" value="ECO:0007669"/>
    <property type="project" value="UniProtKB-UniRule"/>
</dbReference>
<dbReference type="PANTHER" id="PTHR41299:SF1">
    <property type="entry name" value="THIAMINE PYROPHOSPHOKINASE"/>
    <property type="match status" value="1"/>
</dbReference>
<dbReference type="Pfam" id="PF04263">
    <property type="entry name" value="TPK_catalytic"/>
    <property type="match status" value="1"/>
</dbReference>
<keyword evidence="1 7" id="KW-0808">Transferase</keyword>
<dbReference type="GO" id="GO:0030975">
    <property type="term" value="F:thiamine binding"/>
    <property type="evidence" value="ECO:0007669"/>
    <property type="project" value="InterPro"/>
</dbReference>
<dbReference type="InterPro" id="IPR036759">
    <property type="entry name" value="TPK_catalytic_sf"/>
</dbReference>
<dbReference type="GO" id="GO:0005524">
    <property type="term" value="F:ATP binding"/>
    <property type="evidence" value="ECO:0007669"/>
    <property type="project" value="UniProtKB-KW"/>
</dbReference>
<evidence type="ECO:0000259" key="6">
    <source>
        <dbReference type="SMART" id="SM00983"/>
    </source>
</evidence>
<dbReference type="InterPro" id="IPR036371">
    <property type="entry name" value="TPK_B1-bd_sf"/>
</dbReference>
<dbReference type="Gene3D" id="3.40.50.10240">
    <property type="entry name" value="Thiamin pyrophosphokinase, catalytic domain"/>
    <property type="match status" value="1"/>
</dbReference>
<dbReference type="Proteomes" id="UP000460412">
    <property type="component" value="Unassembled WGS sequence"/>
</dbReference>
<evidence type="ECO:0000313" key="7">
    <source>
        <dbReference type="EMBL" id="MXP77559.1"/>
    </source>
</evidence>
<dbReference type="GO" id="GO:0006772">
    <property type="term" value="P:thiamine metabolic process"/>
    <property type="evidence" value="ECO:0007669"/>
    <property type="project" value="UniProtKB-UniRule"/>
</dbReference>
<dbReference type="SUPFAM" id="SSF63999">
    <property type="entry name" value="Thiamin pyrophosphokinase, catalytic domain"/>
    <property type="match status" value="1"/>
</dbReference>
<dbReference type="CDD" id="cd07995">
    <property type="entry name" value="TPK"/>
    <property type="match status" value="1"/>
</dbReference>
<protein>
    <recommendedName>
        <fullName evidence="5">Thiamine diphosphokinase</fullName>
        <ecNumber evidence="5">2.7.6.2</ecNumber>
    </recommendedName>
</protein>
<name>A0A7X3SKI7_9FIRM</name>
<proteinExistence type="predicted"/>
<sequence>MSKRSIIISGGELDEALTLSVLNDKEDRCVIGVDRGVEFLYYHQIMPDYIVGDFDSTKEEIRDYYKNETNVPVREYNPVKDASDTEIAIRLAMTLGSREMLILGATGGRVDHLWANVQSLMIPFKAGIDAKILDSQNMITIIGDGETYIRRDEAFGTYFSVFPFGEDVFGFNISGAKYPLKNHTLTPYNSLCVSNQIAEDSDEAVISFMSGKVILMETRDKEE</sequence>
<dbReference type="EMBL" id="WUQX01000001">
    <property type="protein sequence ID" value="MXP77559.1"/>
    <property type="molecule type" value="Genomic_DNA"/>
</dbReference>
<dbReference type="InterPro" id="IPR007371">
    <property type="entry name" value="TPK_catalytic"/>
</dbReference>
<dbReference type="Pfam" id="PF04265">
    <property type="entry name" value="TPK_B1_binding"/>
    <property type="match status" value="1"/>
</dbReference>
<dbReference type="InterPro" id="IPR007373">
    <property type="entry name" value="Thiamin_PyroPKinase_B1-bd"/>
</dbReference>
<evidence type="ECO:0000256" key="3">
    <source>
        <dbReference type="ARBA" id="ARBA00022777"/>
    </source>
</evidence>
<feature type="domain" description="Thiamin pyrophosphokinase thiamin-binding" evidence="6">
    <location>
        <begin position="145"/>
        <end position="214"/>
    </location>
</feature>
<dbReference type="InterPro" id="IPR053149">
    <property type="entry name" value="TPK"/>
</dbReference>
<evidence type="ECO:0000256" key="1">
    <source>
        <dbReference type="ARBA" id="ARBA00022679"/>
    </source>
</evidence>
<dbReference type="GO" id="GO:0016301">
    <property type="term" value="F:kinase activity"/>
    <property type="evidence" value="ECO:0007669"/>
    <property type="project" value="UniProtKB-KW"/>
</dbReference>
<keyword evidence="2" id="KW-0547">Nucleotide-binding</keyword>
<dbReference type="GO" id="GO:0009229">
    <property type="term" value="P:thiamine diphosphate biosynthetic process"/>
    <property type="evidence" value="ECO:0007669"/>
    <property type="project" value="InterPro"/>
</dbReference>
<dbReference type="PANTHER" id="PTHR41299">
    <property type="entry name" value="THIAMINE PYROPHOSPHOKINASE"/>
    <property type="match status" value="1"/>
</dbReference>
<comment type="caution">
    <text evidence="7">The sequence shown here is derived from an EMBL/GenBank/DDBJ whole genome shotgun (WGS) entry which is preliminary data.</text>
</comment>
<dbReference type="AlphaFoldDB" id="A0A7X3SKI7"/>
<evidence type="ECO:0000313" key="8">
    <source>
        <dbReference type="Proteomes" id="UP000460412"/>
    </source>
</evidence>
<organism evidence="7 8">
    <name type="scientific">Sporofaciens musculi</name>
    <dbReference type="NCBI Taxonomy" id="2681861"/>
    <lineage>
        <taxon>Bacteria</taxon>
        <taxon>Bacillati</taxon>
        <taxon>Bacillota</taxon>
        <taxon>Clostridia</taxon>
        <taxon>Lachnospirales</taxon>
        <taxon>Lachnospiraceae</taxon>
        <taxon>Sporofaciens</taxon>
    </lineage>
</organism>
<evidence type="ECO:0000256" key="4">
    <source>
        <dbReference type="ARBA" id="ARBA00022840"/>
    </source>
</evidence>
<keyword evidence="4" id="KW-0067">ATP-binding</keyword>
<keyword evidence="8" id="KW-1185">Reference proteome</keyword>
<dbReference type="EC" id="2.7.6.2" evidence="5"/>
<dbReference type="NCBIfam" id="TIGR01378">
    <property type="entry name" value="thi_PPkinase"/>
    <property type="match status" value="1"/>
</dbReference>
<keyword evidence="3 7" id="KW-0418">Kinase</keyword>